<dbReference type="Proteomes" id="UP001595556">
    <property type="component" value="Unassembled WGS sequence"/>
</dbReference>
<name>A0ABV7H5R4_9BURK</name>
<dbReference type="InterPro" id="IPR012434">
    <property type="entry name" value="DUF1631"/>
</dbReference>
<accession>A0ABV7H5R4</accession>
<reference evidence="2" key="1">
    <citation type="journal article" date="2019" name="Int. J. Syst. Evol. Microbiol.">
        <title>The Global Catalogue of Microorganisms (GCM) 10K type strain sequencing project: providing services to taxonomists for standard genome sequencing and annotation.</title>
        <authorList>
            <consortium name="The Broad Institute Genomics Platform"/>
            <consortium name="The Broad Institute Genome Sequencing Center for Infectious Disease"/>
            <person name="Wu L."/>
            <person name="Ma J."/>
        </authorList>
    </citation>
    <scope>NUCLEOTIDE SEQUENCE [LARGE SCALE GENOMIC DNA]</scope>
    <source>
        <strain evidence="2">KCTC 52168</strain>
    </source>
</reference>
<keyword evidence="2" id="KW-1185">Reference proteome</keyword>
<protein>
    <submittedName>
        <fullName evidence="1">DUF1631 family protein</fullName>
    </submittedName>
</protein>
<sequence length="768" mass="86188">MALTPQTRQPLPGDSARFKQARLLLRGMVTQSMDFASATFDDTITRLRKHLFELADHSESSVRASHWLSAYNLLGRQGEVFKRSFLNSLRATLDEQAEAPLRPRSESLLAAGGLSLVDTAEQDRAVLLDRVSRPINAFYEEEVAPLTHRCGVLFGDDDPQLARNPVRPEVFLRAFMQGWEMAGLDSHATEDLLLSITPQTFFPLDVLYDALDRTLVKAGVAPKLQLRVRKARDTGVMPPSAFRQTQGGPSDDAKTMLWRQLNEEQQANLDSRDWGGAGFQDSILRIGQSAKEFLGKLSNMLRRPLFTGDSESAAALLPQPDPQFVGFLNSLQARALDEPQPIVVGDVDEVPVPENMLRAMAESDRVKEAAELDRGTVEVLAQVFDYVFSEISIPSQLKVVISRLQIPVLKAAMIDREFFFKQEHPARKLVDSLARASVAWAPEKGEDDPLYAQIEKTVQRVLSDFQEDLSLFTELLEEFERFLFESEQQVAARIEPQANDAATNEQFELALRTADECVHSRMAGREIDALLTPFLTNQWREVLAHAWLNRERRPDVWDRAVETMDQLIWSVKPKATPEDRRQLVSVLPTMVRHINVALDAIRWTGDERAAFTRRLIETHTRVVRAGVAETPADPMLQQAEEAAASSAREALEARRANVNGSLEDQYDEQAHGLSRNTWFDFIADDGSERRYRLSWVSPMRTRLLFTNREGFDAFVHSERDVARLLRTGRLRPVDVEPIVARALGALLGEDASDILNGSAQAGGPAATH</sequence>
<evidence type="ECO:0000313" key="2">
    <source>
        <dbReference type="Proteomes" id="UP001595556"/>
    </source>
</evidence>
<dbReference type="RefSeq" id="WP_377303742.1">
    <property type="nucleotide sequence ID" value="NZ_CP180191.1"/>
</dbReference>
<proteinExistence type="predicted"/>
<evidence type="ECO:0000313" key="1">
    <source>
        <dbReference type="EMBL" id="MFC3148108.1"/>
    </source>
</evidence>
<dbReference type="EMBL" id="JBHRTI010000004">
    <property type="protein sequence ID" value="MFC3148108.1"/>
    <property type="molecule type" value="Genomic_DNA"/>
</dbReference>
<gene>
    <name evidence="1" type="ORF">ACFOEN_10685</name>
</gene>
<comment type="caution">
    <text evidence="1">The sequence shown here is derived from an EMBL/GenBank/DDBJ whole genome shotgun (WGS) entry which is preliminary data.</text>
</comment>
<dbReference type="Pfam" id="PF07793">
    <property type="entry name" value="DUF1631"/>
    <property type="match status" value="1"/>
</dbReference>
<organism evidence="1 2">
    <name type="scientific">Piscinibacterium candidicorallinum</name>
    <dbReference type="NCBI Taxonomy" id="1793872"/>
    <lineage>
        <taxon>Bacteria</taxon>
        <taxon>Pseudomonadati</taxon>
        <taxon>Pseudomonadota</taxon>
        <taxon>Betaproteobacteria</taxon>
        <taxon>Burkholderiales</taxon>
        <taxon>Piscinibacterium</taxon>
    </lineage>
</organism>